<dbReference type="AlphaFoldDB" id="A0A8W8LGL6"/>
<dbReference type="InterPro" id="IPR011029">
    <property type="entry name" value="DEATH-like_dom_sf"/>
</dbReference>
<dbReference type="Proteomes" id="UP000005408">
    <property type="component" value="Unassembled WGS sequence"/>
</dbReference>
<dbReference type="SUPFAM" id="SSF47986">
    <property type="entry name" value="DEATH domain"/>
    <property type="match status" value="1"/>
</dbReference>
<evidence type="ECO:0008006" key="3">
    <source>
        <dbReference type="Google" id="ProtNLM"/>
    </source>
</evidence>
<dbReference type="EnsemblMetazoa" id="G27887.1">
    <property type="protein sequence ID" value="G27887.1:cds"/>
    <property type="gene ID" value="G27887"/>
</dbReference>
<accession>A0A8W8LGL6</accession>
<evidence type="ECO:0000313" key="2">
    <source>
        <dbReference type="Proteomes" id="UP000005408"/>
    </source>
</evidence>
<organism evidence="1 2">
    <name type="scientific">Magallana gigas</name>
    <name type="common">Pacific oyster</name>
    <name type="synonym">Crassostrea gigas</name>
    <dbReference type="NCBI Taxonomy" id="29159"/>
    <lineage>
        <taxon>Eukaryota</taxon>
        <taxon>Metazoa</taxon>
        <taxon>Spiralia</taxon>
        <taxon>Lophotrochozoa</taxon>
        <taxon>Mollusca</taxon>
        <taxon>Bivalvia</taxon>
        <taxon>Autobranchia</taxon>
        <taxon>Pteriomorphia</taxon>
        <taxon>Ostreida</taxon>
        <taxon>Ostreoidea</taxon>
        <taxon>Ostreidae</taxon>
        <taxon>Magallana</taxon>
    </lineage>
</organism>
<name>A0A8W8LGL6_MAGGI</name>
<sequence>MCGLRQVDEQATTATPCLQLHEYEINEIIPCSDVAEFSNSMFIYLTEQKTVSLEPPADSGLLLILVVAESRKARVDHEFLCTRDKNKILLSLLADLHTRIKLHEIIGKEIQEYKDLMRSGIENTSSKSDQILESSLSEFLPNSENIWSVLATLFPEEDGEKETSEVFDSINGKKTGYITSWKTYTCSWRFGCLVVCLLITFKRDYFWKRKLESVSRMDVSVQCCMVDWPEEVSFVPYFAPLREDDLETDALGRKCPNFYSLPGEDKKYELIRKLSKHLAVGEAMDRVGILLGLTATNICIIKQDYRGDSIEIAYQCLKKWTEIRPSEGCRELQEAIVRAGLSGILRRVSY</sequence>
<evidence type="ECO:0000313" key="1">
    <source>
        <dbReference type="EnsemblMetazoa" id="G27887.1:cds"/>
    </source>
</evidence>
<protein>
    <recommendedName>
        <fullName evidence="3">Death domain-containing protein</fullName>
    </recommendedName>
</protein>
<keyword evidence="2" id="KW-1185">Reference proteome</keyword>
<reference evidence="1" key="1">
    <citation type="submission" date="2022-08" db="UniProtKB">
        <authorList>
            <consortium name="EnsemblMetazoa"/>
        </authorList>
    </citation>
    <scope>IDENTIFICATION</scope>
    <source>
        <strain evidence="1">05x7-T-G4-1.051#20</strain>
    </source>
</reference>
<dbReference type="Gene3D" id="1.10.533.10">
    <property type="entry name" value="Death Domain, Fas"/>
    <property type="match status" value="1"/>
</dbReference>
<dbReference type="CDD" id="cd01670">
    <property type="entry name" value="Death"/>
    <property type="match status" value="1"/>
</dbReference>
<proteinExistence type="predicted"/>